<dbReference type="AlphaFoldDB" id="A0A067FME9"/>
<organism evidence="2 3">
    <name type="scientific">Citrus sinensis</name>
    <name type="common">Sweet orange</name>
    <name type="synonym">Citrus aurantium var. sinensis</name>
    <dbReference type="NCBI Taxonomy" id="2711"/>
    <lineage>
        <taxon>Eukaryota</taxon>
        <taxon>Viridiplantae</taxon>
        <taxon>Streptophyta</taxon>
        <taxon>Embryophyta</taxon>
        <taxon>Tracheophyta</taxon>
        <taxon>Spermatophyta</taxon>
        <taxon>Magnoliopsida</taxon>
        <taxon>eudicotyledons</taxon>
        <taxon>Gunneridae</taxon>
        <taxon>Pentapetalae</taxon>
        <taxon>rosids</taxon>
        <taxon>malvids</taxon>
        <taxon>Sapindales</taxon>
        <taxon>Rutaceae</taxon>
        <taxon>Aurantioideae</taxon>
        <taxon>Citrus</taxon>
    </lineage>
</organism>
<keyword evidence="3" id="KW-1185">Reference proteome</keyword>
<sequence>MKFKCCFHFVCIIDYILILDYSTDHFMAGDHFNSNYIVGFVYRYPQITKHNFTSSKAKVLQLESVLKIILWLFLLPEESFEY</sequence>
<feature type="signal peptide" evidence="1">
    <location>
        <begin position="1"/>
        <end position="18"/>
    </location>
</feature>
<evidence type="ECO:0000313" key="2">
    <source>
        <dbReference type="EMBL" id="KDO67300.1"/>
    </source>
</evidence>
<dbReference type="EMBL" id="KK784897">
    <property type="protein sequence ID" value="KDO67300.1"/>
    <property type="molecule type" value="Genomic_DNA"/>
</dbReference>
<name>A0A067FME9_CITSI</name>
<keyword evidence="1" id="KW-0732">Signal</keyword>
<gene>
    <name evidence="2" type="ORF">CISIN_1g038530mg</name>
</gene>
<protein>
    <submittedName>
        <fullName evidence="2">Uncharacterized protein</fullName>
    </submittedName>
</protein>
<evidence type="ECO:0000256" key="1">
    <source>
        <dbReference type="SAM" id="SignalP"/>
    </source>
</evidence>
<accession>A0A067FME9</accession>
<proteinExistence type="predicted"/>
<evidence type="ECO:0000313" key="3">
    <source>
        <dbReference type="Proteomes" id="UP000027120"/>
    </source>
</evidence>
<reference evidence="2 3" key="1">
    <citation type="submission" date="2014-04" db="EMBL/GenBank/DDBJ databases">
        <authorList>
            <consortium name="International Citrus Genome Consortium"/>
            <person name="Gmitter F."/>
            <person name="Chen C."/>
            <person name="Farmerie W."/>
            <person name="Harkins T."/>
            <person name="Desany B."/>
            <person name="Mohiuddin M."/>
            <person name="Kodira C."/>
            <person name="Borodovsky M."/>
            <person name="Lomsadze A."/>
            <person name="Burns P."/>
            <person name="Jenkins J."/>
            <person name="Prochnik S."/>
            <person name="Shu S."/>
            <person name="Chapman J."/>
            <person name="Pitluck S."/>
            <person name="Schmutz J."/>
            <person name="Rokhsar D."/>
        </authorList>
    </citation>
    <scope>NUCLEOTIDE SEQUENCE</scope>
</reference>
<feature type="chain" id="PRO_5001641232" evidence="1">
    <location>
        <begin position="19"/>
        <end position="82"/>
    </location>
</feature>
<dbReference type="Proteomes" id="UP000027120">
    <property type="component" value="Unassembled WGS sequence"/>
</dbReference>